<evidence type="ECO:0000256" key="2">
    <source>
        <dbReference type="SAM" id="MobiDB-lite"/>
    </source>
</evidence>
<dbReference type="PANTHER" id="PTHR31988:SF19">
    <property type="entry name" value="9-O-ACETYL-N-ACETYLNEURAMINIC ACID DEACETYLASE-RELATED"/>
    <property type="match status" value="1"/>
</dbReference>
<dbReference type="InterPro" id="IPR005181">
    <property type="entry name" value="SASA"/>
</dbReference>
<evidence type="ECO:0000313" key="4">
    <source>
        <dbReference type="EMBL" id="MBT2160665.1"/>
    </source>
</evidence>
<reference evidence="5" key="2">
    <citation type="submission" date="2023-07" db="EMBL/GenBank/DDBJ databases">
        <title>Zobellia barbeyronii sp. nov., a new marine flavobacterium, isolated from green and red algae.</title>
        <authorList>
            <person name="Nedashkovskaya O.I."/>
            <person name="Otstavnykh N."/>
            <person name="Zhukova N."/>
            <person name="Guzev K."/>
            <person name="Chausova V."/>
            <person name="Tekutyeva L."/>
            <person name="Mikhailov V."/>
            <person name="Isaeva M."/>
        </authorList>
    </citation>
    <scope>NUCLEOTIDE SEQUENCE [LARGE SCALE GENOMIC DNA]</scope>
    <source>
        <strain evidence="5">KMM 6746</strain>
    </source>
</reference>
<dbReference type="Gene3D" id="3.40.50.1110">
    <property type="entry name" value="SGNH hydrolase"/>
    <property type="match status" value="1"/>
</dbReference>
<comment type="caution">
    <text evidence="4">The sequence shown here is derived from an EMBL/GenBank/DDBJ whole genome shotgun (WGS) entry which is preliminary data.</text>
</comment>
<proteinExistence type="predicted"/>
<accession>A0ABS5WBA6</accession>
<evidence type="ECO:0000313" key="5">
    <source>
        <dbReference type="Proteomes" id="UP000740413"/>
    </source>
</evidence>
<dbReference type="RefSeq" id="WP_214610887.1">
    <property type="nucleotide sequence ID" value="NZ_JACATN010000002.1"/>
</dbReference>
<dbReference type="Proteomes" id="UP000740413">
    <property type="component" value="Unassembled WGS sequence"/>
</dbReference>
<evidence type="ECO:0000259" key="3">
    <source>
        <dbReference type="Pfam" id="PF03629"/>
    </source>
</evidence>
<gene>
    <name evidence="4" type="ORF">HW347_05260</name>
</gene>
<protein>
    <recommendedName>
        <fullName evidence="3">Sialate O-acetylesterase domain-containing protein</fullName>
    </recommendedName>
</protein>
<keyword evidence="1" id="KW-0378">Hydrolase</keyword>
<dbReference type="PANTHER" id="PTHR31988">
    <property type="entry name" value="ESTERASE, PUTATIVE (DUF303)-RELATED"/>
    <property type="match status" value="1"/>
</dbReference>
<dbReference type="SUPFAM" id="SSF52266">
    <property type="entry name" value="SGNH hydrolase"/>
    <property type="match status" value="1"/>
</dbReference>
<dbReference type="InterPro" id="IPR052940">
    <property type="entry name" value="Carb_Esterase_6"/>
</dbReference>
<dbReference type="PROSITE" id="PS51257">
    <property type="entry name" value="PROKAR_LIPOPROTEIN"/>
    <property type="match status" value="1"/>
</dbReference>
<name>A0ABS5WBA6_9FLAO</name>
<evidence type="ECO:0000256" key="1">
    <source>
        <dbReference type="ARBA" id="ARBA00022801"/>
    </source>
</evidence>
<sequence length="361" mass="40870">MRHNMKLYAWLALVTLISSCSPNEIKSITVPIQETKDTVAIDKEEVEEEAEEEETEAEENPIPEETIDSTVTEENEEEIPIEEPFDSVIVEKKIQVVLLAGQSNMSGHGNYDALDDQTKGQIIKASETVFLSNYRDNAPSPLTYYDYTGNNYDFKNHFGPELLAGATLAEKYPEKEFLFIKLAMGGTSLYGAWNANWSAEQAAEIENEVIRERPLYNWHLEHIKDNLLALEEQGKLYEIIGLLWFQGEHDTLREAAANSYLQNLTALVNAYRNEFDVQNMPVVVGQINSTYGVDGGAGKIRAAMEQYAESDRYSKLITTTEGPNWSDYPKHEDNIHYNAEGLKRLGEEFGKKLIDLLEQAQ</sequence>
<dbReference type="EMBL" id="JACATN010000002">
    <property type="protein sequence ID" value="MBT2160665.1"/>
    <property type="molecule type" value="Genomic_DNA"/>
</dbReference>
<dbReference type="Pfam" id="PF03629">
    <property type="entry name" value="SASA"/>
    <property type="match status" value="1"/>
</dbReference>
<feature type="domain" description="Sialate O-acetylesterase" evidence="3">
    <location>
        <begin position="94"/>
        <end position="354"/>
    </location>
</feature>
<keyword evidence="5" id="KW-1185">Reference proteome</keyword>
<dbReference type="InterPro" id="IPR036514">
    <property type="entry name" value="SGNH_hydro_sf"/>
</dbReference>
<feature type="region of interest" description="Disordered" evidence="2">
    <location>
        <begin position="44"/>
        <end position="80"/>
    </location>
</feature>
<organism evidence="4 5">
    <name type="scientific">Zobellia barbeyronii</name>
    <dbReference type="NCBI Taxonomy" id="2748009"/>
    <lineage>
        <taxon>Bacteria</taxon>
        <taxon>Pseudomonadati</taxon>
        <taxon>Bacteroidota</taxon>
        <taxon>Flavobacteriia</taxon>
        <taxon>Flavobacteriales</taxon>
        <taxon>Flavobacteriaceae</taxon>
        <taxon>Zobellia</taxon>
    </lineage>
</organism>
<reference evidence="4 5" key="1">
    <citation type="submission" date="2020-06" db="EMBL/GenBank/DDBJ databases">
        <authorList>
            <person name="Isaeva M.P."/>
            <person name="Chernysheva N.Y."/>
        </authorList>
    </citation>
    <scope>NUCLEOTIDE SEQUENCE [LARGE SCALE GENOMIC DNA]</scope>
    <source>
        <strain evidence="4 5">KMM 6746</strain>
    </source>
</reference>